<protein>
    <submittedName>
        <fullName evidence="11">SDR family NAD(P)-dependent oxidoreductase</fullName>
    </submittedName>
</protein>
<dbReference type="InterPro" id="IPR014031">
    <property type="entry name" value="Ketoacyl_synth_C"/>
</dbReference>
<evidence type="ECO:0000256" key="6">
    <source>
        <dbReference type="PROSITE-ProRule" id="PRU01363"/>
    </source>
</evidence>
<evidence type="ECO:0000256" key="5">
    <source>
        <dbReference type="ARBA" id="ARBA00023315"/>
    </source>
</evidence>
<dbReference type="InterPro" id="IPR042104">
    <property type="entry name" value="PKS_dehydratase_sf"/>
</dbReference>
<evidence type="ECO:0000256" key="1">
    <source>
        <dbReference type="ARBA" id="ARBA00022450"/>
    </source>
</evidence>
<dbReference type="PANTHER" id="PTHR43775:SF51">
    <property type="entry name" value="INACTIVE PHENOLPHTHIOCEROL SYNTHESIS POLYKETIDE SYNTHASE TYPE I PKS1-RELATED"/>
    <property type="match status" value="1"/>
</dbReference>
<dbReference type="PROSITE" id="PS52004">
    <property type="entry name" value="KS3_2"/>
    <property type="match status" value="1"/>
</dbReference>
<gene>
    <name evidence="11" type="ORF">KBO27_24375</name>
</gene>
<dbReference type="SUPFAM" id="SSF50129">
    <property type="entry name" value="GroES-like"/>
    <property type="match status" value="1"/>
</dbReference>
<dbReference type="Gene3D" id="3.40.50.720">
    <property type="entry name" value="NAD(P)-binding Rossmann-like Domain"/>
    <property type="match status" value="1"/>
</dbReference>
<name>A0ABS5DLC8_9PSEU</name>
<dbReference type="SMART" id="SM00823">
    <property type="entry name" value="PKS_PP"/>
    <property type="match status" value="1"/>
</dbReference>
<dbReference type="InterPro" id="IPR014043">
    <property type="entry name" value="Acyl_transferase_dom"/>
</dbReference>
<keyword evidence="1" id="KW-0596">Phosphopantetheine</keyword>
<dbReference type="Proteomes" id="UP000674084">
    <property type="component" value="Unassembled WGS sequence"/>
</dbReference>
<dbReference type="InterPro" id="IPR006162">
    <property type="entry name" value="Ppantetheine_attach_site"/>
</dbReference>
<dbReference type="SUPFAM" id="SSF51735">
    <property type="entry name" value="NAD(P)-binding Rossmann-fold domains"/>
    <property type="match status" value="3"/>
</dbReference>
<feature type="region of interest" description="C-terminal hotdog fold" evidence="6">
    <location>
        <begin position="1017"/>
        <end position="1150"/>
    </location>
</feature>
<dbReference type="InterPro" id="IPR013154">
    <property type="entry name" value="ADH-like_N"/>
</dbReference>
<feature type="region of interest" description="Disordered" evidence="7">
    <location>
        <begin position="1917"/>
        <end position="1937"/>
    </location>
</feature>
<dbReference type="Gene3D" id="3.40.50.11460">
    <property type="match status" value="1"/>
</dbReference>
<dbReference type="InterPro" id="IPR050091">
    <property type="entry name" value="PKS_NRPS_Biosynth_Enz"/>
</dbReference>
<dbReference type="PROSITE" id="PS52019">
    <property type="entry name" value="PKS_MFAS_DH"/>
    <property type="match status" value="1"/>
</dbReference>
<dbReference type="InterPro" id="IPR016035">
    <property type="entry name" value="Acyl_Trfase/lysoPLipase"/>
</dbReference>
<dbReference type="CDD" id="cd00833">
    <property type="entry name" value="PKS"/>
    <property type="match status" value="1"/>
</dbReference>
<dbReference type="Pfam" id="PF16197">
    <property type="entry name" value="KAsynt_C_assoc"/>
    <property type="match status" value="1"/>
</dbReference>
<dbReference type="Pfam" id="PF08659">
    <property type="entry name" value="KR"/>
    <property type="match status" value="1"/>
</dbReference>
<dbReference type="PROSITE" id="PS00606">
    <property type="entry name" value="KS3_1"/>
    <property type="match status" value="1"/>
</dbReference>
<evidence type="ECO:0000256" key="4">
    <source>
        <dbReference type="ARBA" id="ARBA00023268"/>
    </source>
</evidence>
<dbReference type="SMART" id="SM00827">
    <property type="entry name" value="PKS_AT"/>
    <property type="match status" value="1"/>
</dbReference>
<evidence type="ECO:0000313" key="11">
    <source>
        <dbReference type="EMBL" id="MBQ0927089.1"/>
    </source>
</evidence>
<sequence length="2107" mass="220606">MVDDDPVVIVGMSCRFPGDVASPEDLWRLLQAGGDAITPFPEDRGWDTKRLWSGEGPGTSCAREGGFLHDAGDFDADFFGISPREALAMDPQQRQLLETSWEALEDAGIDPTTLRGTRAAVFTGSNGGDYLAMGPGAPDEAVGYAGTGNIGSVLSGRVAYVLGAEGPAITVDTACSSSLVALHLAARSLQQGECDLALTGGVTVMSTPGIFTEFTHQGGLAPDGRSKAFAANADGAGFAEGVGVLVVERLSDARRNGHRVLAVVRGSAVNQDGASNGLTAPNGVAQQRVIRAALSDAGLDAGDVDVVEAHGTGTKLGDPIEAGALLATYGQGRDAARPLWLGSVKSNIGHTQAAAGVAGIIKAVLALRHARLPRTLHADEPTTHVDWSSGALRLLARSRDWPDTGSPRRAGVSSFGVSGTNAHVVLEQGPDEEVVPSGAVPDGEVVPLPVSATSDAALREQARRLLPLLDGASPAELGHALATTRARFDHRAVVLGTSTAERRAALEGLRDPAVVRGTAVSSDERVVFVFPGQGSQWVGMAVELLESSPVFAARMGECAVALESSVDFQLLDVLTDPVALERVEVVQPVLWAVMVSLAEVWRSYGVEPAAVVGHSQGEIAAAVVAGGLSLEDGARIVALRSRAVASGLSGRGGMAAVRASAEEVGRLLGDLADVSVAAMNGPTTTVVSGTPEALAALEERCGAEGVRFQWVAVDYASHSAQVEALEECVLSDLAPVEALRAVVPFFSTVTGSWLGEQVPDAEYWYRNLRSPVRFEEAVRGLVRLGFRHFVEVSPHPVLTPGIEEAAGDVQVSVVGTLRRDEGGHERVLRSVAEAFVAGAPVEWAYEGVGARRVELPTYAFQRSRFWLRHRGVGDAAAHGMATTGHALLGSGVVLPSTDGHLFTGRLSLHDQPWTADHAVLGRVVLPGTAFVDMVLHAADAVGCDHVAELTLETPLVLTGTAQIQVLVAAPGDDGDREVTVHAQDDPDHAWTLHARAIVSTVAPEEPADLSSWPPAGARPVELDGVYDRLEEDGLAYGPVFRGLESVWRSGEEICAEVALPEGAEAAGFGVHPALLDAALHAWLACAESSAVRLPFLWSGVSLHATGATRLRVRLTPGEDAMSVLVADVDGRPVLTARSLVTRPVSETTFPAPPSSGPSLYRVDWKSETGPEVVLAVGSRLAVLGDTDDLPDSHPELAGCHDLAALEQRLATGELPVPEQVLVELPTPSGEQMPSAAEQAARNALALVQRWLASELFLASRLVLVTRGAVGVQSDGVADLASSPVWGLVRSAQTEHPGRFALLDVDPGGTTPDAVLRALAVDEPQLAIRGDEILIPRLVPDESPVTARDAEPTWHLDTGGSGTLEGLAWVPDTTAVADQEPGEFEVRVEVRAAGVNFRDVLVVLGMYPDAENAVLGSEAAGVVTEIGSGVTSVGVGDRVMGVWQGTYRSSIVVDECTVVEVPAGWSWESAASVPVAFVTAYYALVDLADLRAGESVLIHSAAGGVGMAAVQLAHHLGAEVCATASEPKWPVVRGLGVADERIASSRTGEFEGVFGGVDVVLDSLAGELVDASLRLVRPGGRFVEMGKADVRDPDEVAAAYGGVKYRAFDLAEAGGTRLGEILREVVRLFDAGALQLLPNEVWDARQADEAFWFMSRARHVGKLVLSMPREGTDGWVVVTGASGVLGGVVARHVAAEWGVRRLLLLSRRGREAPGMADLTRELGAVGVEVRVAACDVADRDALAEALSDVAGGVSGVVHAAGTLDDGTVESLTPRRLADVLAAKVAGAWNLHELTAAEDVRWFVLFSSAAGVLGGAGQANYAAGNAFVDGLAALRRSQGLPGVSVAWGLWEQRSAMTEGLDETDLTRMARTGVLPMSTEDGLRLLDTATTSVRSLVLAAHLDTSATEVDLFRDLARRPAPSRRRMAATAGSERGPDGAPLARRLVGLSEEERRRVVLRAVCEQAATVLGHSSAASIPVEQGFLHMGFDSLTAVELRNRLNTETGLRLPATLVFDHPDPARLADHLAAELTPTSTADTSPSAELDLLDTALRDPSAADDATRALVAARLQSLLARWTVAPGDGSDDVAENLESAGADELFDFIDQQFGSD</sequence>
<dbReference type="InterPro" id="IPR032821">
    <property type="entry name" value="PKS_assoc"/>
</dbReference>
<dbReference type="SMART" id="SM00829">
    <property type="entry name" value="PKS_ER"/>
    <property type="match status" value="1"/>
</dbReference>
<dbReference type="SUPFAM" id="SSF55048">
    <property type="entry name" value="Probable ACP-binding domain of malonyl-CoA ACP transacylase"/>
    <property type="match status" value="1"/>
</dbReference>
<dbReference type="PANTHER" id="PTHR43775">
    <property type="entry name" value="FATTY ACID SYNTHASE"/>
    <property type="match status" value="1"/>
</dbReference>
<keyword evidence="3" id="KW-0808">Transferase</keyword>
<dbReference type="InterPro" id="IPR009081">
    <property type="entry name" value="PP-bd_ACP"/>
</dbReference>
<keyword evidence="2" id="KW-0597">Phosphoprotein</keyword>
<dbReference type="InterPro" id="IPR011032">
    <property type="entry name" value="GroES-like_sf"/>
</dbReference>
<organism evidence="11 12">
    <name type="scientific">Saccharopolyspora endophytica</name>
    <dbReference type="NCBI Taxonomy" id="543886"/>
    <lineage>
        <taxon>Bacteria</taxon>
        <taxon>Bacillati</taxon>
        <taxon>Actinomycetota</taxon>
        <taxon>Actinomycetes</taxon>
        <taxon>Pseudonocardiales</taxon>
        <taxon>Pseudonocardiaceae</taxon>
        <taxon>Saccharopolyspora</taxon>
    </lineage>
</organism>
<dbReference type="SMART" id="SM01294">
    <property type="entry name" value="PKS_PP_betabranch"/>
    <property type="match status" value="1"/>
</dbReference>
<dbReference type="InterPro" id="IPR036736">
    <property type="entry name" value="ACP-like_sf"/>
</dbReference>
<evidence type="ECO:0000256" key="2">
    <source>
        <dbReference type="ARBA" id="ARBA00022553"/>
    </source>
</evidence>
<dbReference type="InterPro" id="IPR020841">
    <property type="entry name" value="PKS_Beta-ketoAc_synthase_dom"/>
</dbReference>
<feature type="domain" description="PKS/mFAS DH" evidence="10">
    <location>
        <begin position="885"/>
        <end position="1150"/>
    </location>
</feature>
<feature type="domain" description="Ketosynthase family 3 (KS3)" evidence="9">
    <location>
        <begin position="4"/>
        <end position="428"/>
    </location>
</feature>
<dbReference type="Pfam" id="PF00109">
    <property type="entry name" value="ketoacyl-synt"/>
    <property type="match status" value="1"/>
</dbReference>
<dbReference type="Gene3D" id="3.30.70.3290">
    <property type="match status" value="1"/>
</dbReference>
<dbReference type="InterPro" id="IPR013968">
    <property type="entry name" value="PKS_KR"/>
</dbReference>
<dbReference type="Gene3D" id="3.40.366.10">
    <property type="entry name" value="Malonyl-Coenzyme A Acyl Carrier Protein, domain 2"/>
    <property type="match status" value="1"/>
</dbReference>
<dbReference type="InterPro" id="IPR001227">
    <property type="entry name" value="Ac_transferase_dom_sf"/>
</dbReference>
<evidence type="ECO:0000256" key="7">
    <source>
        <dbReference type="SAM" id="MobiDB-lite"/>
    </source>
</evidence>
<dbReference type="InterPro" id="IPR020807">
    <property type="entry name" value="PKS_DH"/>
</dbReference>
<dbReference type="Gene3D" id="1.10.1200.10">
    <property type="entry name" value="ACP-like"/>
    <property type="match status" value="1"/>
</dbReference>
<dbReference type="CDD" id="cd05195">
    <property type="entry name" value="enoyl_red"/>
    <property type="match status" value="1"/>
</dbReference>
<dbReference type="SUPFAM" id="SSF53901">
    <property type="entry name" value="Thiolase-like"/>
    <property type="match status" value="1"/>
</dbReference>
<feature type="region of interest" description="N-terminal hotdog fold" evidence="6">
    <location>
        <begin position="885"/>
        <end position="1005"/>
    </location>
</feature>
<proteinExistence type="predicted"/>
<comment type="caution">
    <text evidence="11">The sequence shown here is derived from an EMBL/GenBank/DDBJ whole genome shotgun (WGS) entry which is preliminary data.</text>
</comment>
<keyword evidence="12" id="KW-1185">Reference proteome</keyword>
<dbReference type="SUPFAM" id="SSF52151">
    <property type="entry name" value="FabD/lysophospholipase-like"/>
    <property type="match status" value="1"/>
</dbReference>
<evidence type="ECO:0000259" key="9">
    <source>
        <dbReference type="PROSITE" id="PS52004"/>
    </source>
</evidence>
<feature type="domain" description="Carrier" evidence="8">
    <location>
        <begin position="1949"/>
        <end position="2027"/>
    </location>
</feature>
<dbReference type="InterPro" id="IPR014030">
    <property type="entry name" value="Ketoacyl_synth_N"/>
</dbReference>
<dbReference type="Gene3D" id="3.40.47.10">
    <property type="match status" value="1"/>
</dbReference>
<dbReference type="SMART" id="SM00826">
    <property type="entry name" value="PKS_DH"/>
    <property type="match status" value="1"/>
</dbReference>
<dbReference type="Pfam" id="PF00550">
    <property type="entry name" value="PP-binding"/>
    <property type="match status" value="1"/>
</dbReference>
<dbReference type="Pfam" id="PF02801">
    <property type="entry name" value="Ketoacyl-synt_C"/>
    <property type="match status" value="1"/>
</dbReference>
<feature type="active site" description="Proton acceptor; for dehydratase activity" evidence="6">
    <location>
        <position position="917"/>
    </location>
</feature>
<accession>A0ABS5DLC8</accession>
<dbReference type="PROSITE" id="PS50075">
    <property type="entry name" value="CARRIER"/>
    <property type="match status" value="1"/>
</dbReference>
<keyword evidence="4" id="KW-0511">Multifunctional enzyme</keyword>
<dbReference type="Pfam" id="PF22953">
    <property type="entry name" value="SpnB_Rossmann"/>
    <property type="match status" value="1"/>
</dbReference>
<keyword evidence="5" id="KW-0012">Acyltransferase</keyword>
<dbReference type="InterPro" id="IPR020843">
    <property type="entry name" value="ER"/>
</dbReference>
<dbReference type="InterPro" id="IPR057326">
    <property type="entry name" value="KR_dom"/>
</dbReference>
<dbReference type="InterPro" id="IPR018201">
    <property type="entry name" value="Ketoacyl_synth_AS"/>
</dbReference>
<dbReference type="InterPro" id="IPR036291">
    <property type="entry name" value="NAD(P)-bd_dom_sf"/>
</dbReference>
<dbReference type="CDD" id="cd08956">
    <property type="entry name" value="KR_3_FAS_SDR_x"/>
    <property type="match status" value="1"/>
</dbReference>
<dbReference type="Pfam" id="PF08240">
    <property type="entry name" value="ADH_N"/>
    <property type="match status" value="1"/>
</dbReference>
<dbReference type="InterPro" id="IPR020806">
    <property type="entry name" value="PKS_PP-bd"/>
</dbReference>
<dbReference type="Pfam" id="PF14765">
    <property type="entry name" value="PS-DH"/>
    <property type="match status" value="1"/>
</dbReference>
<evidence type="ECO:0000259" key="10">
    <source>
        <dbReference type="PROSITE" id="PS52019"/>
    </source>
</evidence>
<feature type="active site" description="Proton donor; for dehydratase activity" evidence="6">
    <location>
        <position position="1076"/>
    </location>
</feature>
<dbReference type="InterPro" id="IPR049551">
    <property type="entry name" value="PKS_DH_C"/>
</dbReference>
<dbReference type="SUPFAM" id="SSF47336">
    <property type="entry name" value="ACP-like"/>
    <property type="match status" value="1"/>
</dbReference>
<evidence type="ECO:0000259" key="8">
    <source>
        <dbReference type="PROSITE" id="PS50075"/>
    </source>
</evidence>
<dbReference type="PROSITE" id="PS00012">
    <property type="entry name" value="PHOSPHOPANTETHEINE"/>
    <property type="match status" value="1"/>
</dbReference>
<reference evidence="11 12" key="1">
    <citation type="submission" date="2021-04" db="EMBL/GenBank/DDBJ databases">
        <title>Whole-genome sequencing of Saccharopolyspora endophytica KCTC 19397.</title>
        <authorList>
            <person name="Ay H."/>
            <person name="Saygin H."/>
            <person name="Sahin N."/>
        </authorList>
    </citation>
    <scope>NUCLEOTIDE SEQUENCE [LARGE SCALE GENOMIC DNA]</scope>
    <source>
        <strain evidence="11 12">KCTC 19397</strain>
    </source>
</reference>
<dbReference type="InterPro" id="IPR016039">
    <property type="entry name" value="Thiolase-like"/>
</dbReference>
<dbReference type="SMART" id="SM00822">
    <property type="entry name" value="PKS_KR"/>
    <property type="match status" value="1"/>
</dbReference>
<evidence type="ECO:0000256" key="3">
    <source>
        <dbReference type="ARBA" id="ARBA00022679"/>
    </source>
</evidence>
<dbReference type="Gene3D" id="3.90.180.10">
    <property type="entry name" value="Medium-chain alcohol dehydrogenases, catalytic domain"/>
    <property type="match status" value="1"/>
</dbReference>
<dbReference type="SMART" id="SM00825">
    <property type="entry name" value="PKS_KS"/>
    <property type="match status" value="1"/>
</dbReference>
<dbReference type="InterPro" id="IPR055123">
    <property type="entry name" value="SpnB-like_Rossmann"/>
</dbReference>
<dbReference type="EMBL" id="JAGPXE010000011">
    <property type="protein sequence ID" value="MBQ0927089.1"/>
    <property type="molecule type" value="Genomic_DNA"/>
</dbReference>
<dbReference type="InterPro" id="IPR049552">
    <property type="entry name" value="PKS_DH_N"/>
</dbReference>
<dbReference type="InterPro" id="IPR016036">
    <property type="entry name" value="Malonyl_transacylase_ACP-bd"/>
</dbReference>
<dbReference type="Gene3D" id="3.10.129.110">
    <property type="entry name" value="Polyketide synthase dehydratase"/>
    <property type="match status" value="1"/>
</dbReference>
<dbReference type="Pfam" id="PF00698">
    <property type="entry name" value="Acyl_transf_1"/>
    <property type="match status" value="1"/>
</dbReference>
<evidence type="ECO:0000313" key="12">
    <source>
        <dbReference type="Proteomes" id="UP000674084"/>
    </source>
</evidence>
<dbReference type="InterPro" id="IPR049900">
    <property type="entry name" value="PKS_mFAS_DH"/>
</dbReference>
<dbReference type="Pfam" id="PF21089">
    <property type="entry name" value="PKS_DH_N"/>
    <property type="match status" value="1"/>
</dbReference>
<dbReference type="Pfam" id="PF13602">
    <property type="entry name" value="ADH_zinc_N_2"/>
    <property type="match status" value="1"/>
</dbReference>